<feature type="transmembrane region" description="Helical" evidence="1">
    <location>
        <begin position="155"/>
        <end position="172"/>
    </location>
</feature>
<keyword evidence="3" id="KW-1185">Reference proteome</keyword>
<dbReference type="RefSeq" id="WP_137101720.1">
    <property type="nucleotide sequence ID" value="NZ_CP039865.1"/>
</dbReference>
<sequence>MSIPIRKRRVYLLTGYEPLDAAAHHHRFDREIRRFEKTWSLAATVSPMTRDASRPVASWHVAVAGPDWQTDTDVRLLCWDDVIAEDVAQPIWKRLGLYGRAAADILFTGTFWRYIKTYWRYSLFAGYPALLLALFSLVAILGASLWSWLRLPFPLIVEPAIAVAVFMGLMAYPGRRFHIDYMLNDWIFARDMIREARPSIATRAEAFAREIAEGVAAGDVDEVVIVAHSLGAAWMIDSLARALRLNPDLGRHGIRLGLAGVGSSTLKIALHPAAGWLRASVKDVADAEDITWAEFDSHVDFISFYKRNTVETLGLSTKTKPIGQRIRLSRMLSAETWGRFRGNLLRVHRQYVMGNEQRYRYDFHMICCGPFPFAAIVHDGEKLPGALGADGSLAGATARLDSTRPGLAAS</sequence>
<protein>
    <recommendedName>
        <fullName evidence="4">Alpha/beta hydrolase</fullName>
    </recommendedName>
</protein>
<evidence type="ECO:0008006" key="4">
    <source>
        <dbReference type="Google" id="ProtNLM"/>
    </source>
</evidence>
<dbReference type="AlphaFoldDB" id="A0A4D7QT68"/>
<gene>
    <name evidence="2" type="ORF">E8L99_22840</name>
</gene>
<name>A0A4D7QT68_9HYPH</name>
<reference evidence="2 3" key="1">
    <citation type="submission" date="2019-04" db="EMBL/GenBank/DDBJ databases">
        <title>Phreatobacter aquaticus sp. nov.</title>
        <authorList>
            <person name="Choi A."/>
            <person name="Baek K."/>
        </authorList>
    </citation>
    <scope>NUCLEOTIDE SEQUENCE [LARGE SCALE GENOMIC DNA]</scope>
    <source>
        <strain evidence="2 3">NMCR1094</strain>
    </source>
</reference>
<evidence type="ECO:0000313" key="3">
    <source>
        <dbReference type="Proteomes" id="UP000298588"/>
    </source>
</evidence>
<dbReference type="OrthoDB" id="7257484at2"/>
<keyword evidence="1" id="KW-1133">Transmembrane helix</keyword>
<keyword evidence="1" id="KW-0472">Membrane</keyword>
<dbReference type="KEGG" id="paqt:E8L99_22840"/>
<dbReference type="EMBL" id="CP039865">
    <property type="protein sequence ID" value="QCK88394.1"/>
    <property type="molecule type" value="Genomic_DNA"/>
</dbReference>
<keyword evidence="1" id="KW-0812">Transmembrane</keyword>
<dbReference type="Proteomes" id="UP000298588">
    <property type="component" value="Chromosome"/>
</dbReference>
<proteinExistence type="predicted"/>
<accession>A0A4D7QT68</accession>
<evidence type="ECO:0000313" key="2">
    <source>
        <dbReference type="EMBL" id="QCK88394.1"/>
    </source>
</evidence>
<organism evidence="2 3">
    <name type="scientific">Phreatobacter aquaticus</name>
    <dbReference type="NCBI Taxonomy" id="2570229"/>
    <lineage>
        <taxon>Bacteria</taxon>
        <taxon>Pseudomonadati</taxon>
        <taxon>Pseudomonadota</taxon>
        <taxon>Alphaproteobacteria</taxon>
        <taxon>Hyphomicrobiales</taxon>
        <taxon>Phreatobacteraceae</taxon>
        <taxon>Phreatobacter</taxon>
    </lineage>
</organism>
<evidence type="ECO:0000256" key="1">
    <source>
        <dbReference type="SAM" id="Phobius"/>
    </source>
</evidence>
<feature type="transmembrane region" description="Helical" evidence="1">
    <location>
        <begin position="123"/>
        <end position="149"/>
    </location>
</feature>